<comment type="caution">
    <text evidence="2">The sequence shown here is derived from an EMBL/GenBank/DDBJ whole genome shotgun (WGS) entry which is preliminary data.</text>
</comment>
<gene>
    <name evidence="2" type="ORF">PoB_004702500</name>
</gene>
<dbReference type="AlphaFoldDB" id="A0AAV4BNA7"/>
<feature type="transmembrane region" description="Helical" evidence="1">
    <location>
        <begin position="24"/>
        <end position="44"/>
    </location>
</feature>
<accession>A0AAV4BNA7</accession>
<dbReference type="EMBL" id="BLXT01005172">
    <property type="protein sequence ID" value="GFO20520.1"/>
    <property type="molecule type" value="Genomic_DNA"/>
</dbReference>
<keyword evidence="1" id="KW-0472">Membrane</keyword>
<evidence type="ECO:0000313" key="2">
    <source>
        <dbReference type="EMBL" id="GFO20520.1"/>
    </source>
</evidence>
<evidence type="ECO:0000313" key="3">
    <source>
        <dbReference type="Proteomes" id="UP000735302"/>
    </source>
</evidence>
<evidence type="ECO:0000256" key="1">
    <source>
        <dbReference type="SAM" id="Phobius"/>
    </source>
</evidence>
<reference evidence="2 3" key="1">
    <citation type="journal article" date="2021" name="Elife">
        <title>Chloroplast acquisition without the gene transfer in kleptoplastic sea slugs, Plakobranchus ocellatus.</title>
        <authorList>
            <person name="Maeda T."/>
            <person name="Takahashi S."/>
            <person name="Yoshida T."/>
            <person name="Shimamura S."/>
            <person name="Takaki Y."/>
            <person name="Nagai Y."/>
            <person name="Toyoda A."/>
            <person name="Suzuki Y."/>
            <person name="Arimoto A."/>
            <person name="Ishii H."/>
            <person name="Satoh N."/>
            <person name="Nishiyama T."/>
            <person name="Hasebe M."/>
            <person name="Maruyama T."/>
            <person name="Minagawa J."/>
            <person name="Obokata J."/>
            <person name="Shigenobu S."/>
        </authorList>
    </citation>
    <scope>NUCLEOTIDE SEQUENCE [LARGE SCALE GENOMIC DNA]</scope>
</reference>
<sequence length="98" mass="10807">MLSVCPQSNATSHSDIIGDHLPEWLIGVVIVVIMLIIAFFAMAVTSFNKRRKNVQEGSQSSYCDDLESGAIVSHSNGETLQVTSFVYNTDNQESERMP</sequence>
<feature type="non-terminal residue" evidence="2">
    <location>
        <position position="98"/>
    </location>
</feature>
<name>A0AAV4BNA7_9GAST</name>
<keyword evidence="1" id="KW-1133">Transmembrane helix</keyword>
<protein>
    <submittedName>
        <fullName evidence="2">Uncharacterized protein</fullName>
    </submittedName>
</protein>
<keyword evidence="1" id="KW-0812">Transmembrane</keyword>
<dbReference type="Proteomes" id="UP000735302">
    <property type="component" value="Unassembled WGS sequence"/>
</dbReference>
<organism evidence="2 3">
    <name type="scientific">Plakobranchus ocellatus</name>
    <dbReference type="NCBI Taxonomy" id="259542"/>
    <lineage>
        <taxon>Eukaryota</taxon>
        <taxon>Metazoa</taxon>
        <taxon>Spiralia</taxon>
        <taxon>Lophotrochozoa</taxon>
        <taxon>Mollusca</taxon>
        <taxon>Gastropoda</taxon>
        <taxon>Heterobranchia</taxon>
        <taxon>Euthyneura</taxon>
        <taxon>Panpulmonata</taxon>
        <taxon>Sacoglossa</taxon>
        <taxon>Placobranchoidea</taxon>
        <taxon>Plakobranchidae</taxon>
        <taxon>Plakobranchus</taxon>
    </lineage>
</organism>
<proteinExistence type="predicted"/>
<keyword evidence="3" id="KW-1185">Reference proteome</keyword>